<dbReference type="NCBIfam" id="NF006078">
    <property type="entry name" value="PRK08224.1"/>
    <property type="match status" value="1"/>
</dbReference>
<dbReference type="GO" id="GO:0003910">
    <property type="term" value="F:DNA ligase (ATP) activity"/>
    <property type="evidence" value="ECO:0007669"/>
    <property type="project" value="UniProtKB-EC"/>
</dbReference>
<evidence type="ECO:0000259" key="6">
    <source>
        <dbReference type="Pfam" id="PF04679"/>
    </source>
</evidence>
<dbReference type="Pfam" id="PF01068">
    <property type="entry name" value="DNA_ligase_A_M"/>
    <property type="match status" value="1"/>
</dbReference>
<dbReference type="KEGG" id="acp:A2cp1_0868"/>
<accession>B8JDX5</accession>
<feature type="domain" description="DNA ligase ATP-dependent C-terminal" evidence="6">
    <location>
        <begin position="225"/>
        <end position="323"/>
    </location>
</feature>
<feature type="domain" description="ATP-dependent DNA ligase family profile" evidence="5">
    <location>
        <begin position="29"/>
        <end position="204"/>
    </location>
</feature>
<dbReference type="EMBL" id="CP001359">
    <property type="protein sequence ID" value="ACL64220.1"/>
    <property type="molecule type" value="Genomic_DNA"/>
</dbReference>
<evidence type="ECO:0000313" key="7">
    <source>
        <dbReference type="EMBL" id="ACL64220.1"/>
    </source>
</evidence>
<dbReference type="InterPro" id="IPR012340">
    <property type="entry name" value="NA-bd_OB-fold"/>
</dbReference>
<dbReference type="Gene3D" id="3.30.1490.70">
    <property type="match status" value="1"/>
</dbReference>
<dbReference type="Gene3D" id="3.30.470.30">
    <property type="entry name" value="DNA ligase/mRNA capping enzyme"/>
    <property type="match status" value="1"/>
</dbReference>
<dbReference type="Gene3D" id="2.40.50.140">
    <property type="entry name" value="Nucleic acid-binding proteins"/>
    <property type="match status" value="1"/>
</dbReference>
<organism evidence="7 8">
    <name type="scientific">Anaeromyxobacter dehalogenans (strain ATCC BAA-258 / DSM 21875 / 2CP-1)</name>
    <dbReference type="NCBI Taxonomy" id="455488"/>
    <lineage>
        <taxon>Bacteria</taxon>
        <taxon>Pseudomonadati</taxon>
        <taxon>Myxococcota</taxon>
        <taxon>Myxococcia</taxon>
        <taxon>Myxococcales</taxon>
        <taxon>Cystobacterineae</taxon>
        <taxon>Anaeromyxobacteraceae</taxon>
        <taxon>Anaeromyxobacter</taxon>
    </lineage>
</organism>
<dbReference type="InterPro" id="IPR012309">
    <property type="entry name" value="DNA_ligase_ATP-dep_C"/>
</dbReference>
<dbReference type="InterPro" id="IPR044119">
    <property type="entry name" value="Adenylation_LigC-like"/>
</dbReference>
<protein>
    <recommendedName>
        <fullName evidence="2">DNA ligase (ATP)</fullName>
        <ecNumber evidence="2">6.5.1.1</ecNumber>
    </recommendedName>
</protein>
<comment type="similarity">
    <text evidence="1">Belongs to the ATP-dependent DNA ligase family.</text>
</comment>
<gene>
    <name evidence="7" type="ordered locus">A2cp1_0868</name>
</gene>
<proteinExistence type="inferred from homology"/>
<evidence type="ECO:0000259" key="5">
    <source>
        <dbReference type="Pfam" id="PF01068"/>
    </source>
</evidence>
<keyword evidence="3 7" id="KW-0436">Ligase</keyword>
<comment type="catalytic activity">
    <reaction evidence="4">
        <text>ATP + (deoxyribonucleotide)n-3'-hydroxyl + 5'-phospho-(deoxyribonucleotide)m = (deoxyribonucleotide)n+m + AMP + diphosphate.</text>
        <dbReference type="EC" id="6.5.1.1"/>
    </reaction>
</comment>
<dbReference type="PANTHER" id="PTHR45674:SF4">
    <property type="entry name" value="DNA LIGASE 1"/>
    <property type="match status" value="1"/>
</dbReference>
<dbReference type="Proteomes" id="UP000007089">
    <property type="component" value="Chromosome"/>
</dbReference>
<keyword evidence="8" id="KW-1185">Reference proteome</keyword>
<evidence type="ECO:0000256" key="1">
    <source>
        <dbReference type="ARBA" id="ARBA00007572"/>
    </source>
</evidence>
<evidence type="ECO:0000256" key="4">
    <source>
        <dbReference type="ARBA" id="ARBA00034003"/>
    </source>
</evidence>
<dbReference type="SUPFAM" id="SSF56091">
    <property type="entry name" value="DNA ligase/mRNA capping enzyme, catalytic domain"/>
    <property type="match status" value="1"/>
</dbReference>
<dbReference type="InterPro" id="IPR012310">
    <property type="entry name" value="DNA_ligase_ATP-dep_cent"/>
</dbReference>
<evidence type="ECO:0000256" key="3">
    <source>
        <dbReference type="ARBA" id="ARBA00022598"/>
    </source>
</evidence>
<dbReference type="AlphaFoldDB" id="B8JDX5"/>
<dbReference type="HOGENOM" id="CLU_008325_4_1_7"/>
<dbReference type="InterPro" id="IPR050191">
    <property type="entry name" value="ATP-dep_DNA_ligase"/>
</dbReference>
<dbReference type="GO" id="GO:0005524">
    <property type="term" value="F:ATP binding"/>
    <property type="evidence" value="ECO:0007669"/>
    <property type="project" value="InterPro"/>
</dbReference>
<dbReference type="RefSeq" id="WP_012632227.1">
    <property type="nucleotide sequence ID" value="NC_011891.1"/>
</dbReference>
<dbReference type="Pfam" id="PF04679">
    <property type="entry name" value="DNA_ligase_A_C"/>
    <property type="match status" value="1"/>
</dbReference>
<dbReference type="SUPFAM" id="SSF50249">
    <property type="entry name" value="Nucleic acid-binding proteins"/>
    <property type="match status" value="1"/>
</dbReference>
<sequence length="341" mass="36989">MAWPPLDLPVLPPFPPMEARLADVLPADDGWQFEPKWDGFRCLLFKQDAEVVLQSKAGQPLGRYFPELVAAGRSLRAPRLVLDGEIVVPSGLALSFDALLQRIHPAESRVQRLARETPARLVAFDLLVDGDGRRLVESRLEVRRAALLREAPGFPPELSVSPATLRRADAEAWLATPSGTDGVIAKRLGVPYASGERDAMVKVKRVVTLDAVVGGFRRGQRGGPPASLLLGLHGPDGRLHHVGHVTLAPRQRERFAALLEPLAAPGAPGFTGEAPGGPSRWARGRSTEWIPVRPELVVEVAYRHAAGGRLRHGARLLRVRPDKAPAQCVMRDLPGGEARFG</sequence>
<dbReference type="CDD" id="cd07970">
    <property type="entry name" value="OBF_DNA_ligase_LigC"/>
    <property type="match status" value="1"/>
</dbReference>
<dbReference type="GO" id="GO:0006310">
    <property type="term" value="P:DNA recombination"/>
    <property type="evidence" value="ECO:0007669"/>
    <property type="project" value="InterPro"/>
</dbReference>
<evidence type="ECO:0000256" key="2">
    <source>
        <dbReference type="ARBA" id="ARBA00012727"/>
    </source>
</evidence>
<reference evidence="7" key="1">
    <citation type="submission" date="2009-01" db="EMBL/GenBank/DDBJ databases">
        <title>Complete sequence of Anaeromyxobacter dehalogenans 2CP-1.</title>
        <authorList>
            <consortium name="US DOE Joint Genome Institute"/>
            <person name="Lucas S."/>
            <person name="Copeland A."/>
            <person name="Lapidus A."/>
            <person name="Glavina del Rio T."/>
            <person name="Dalin E."/>
            <person name="Tice H."/>
            <person name="Bruce D."/>
            <person name="Goodwin L."/>
            <person name="Pitluck S."/>
            <person name="Saunders E."/>
            <person name="Brettin T."/>
            <person name="Detter J.C."/>
            <person name="Han C."/>
            <person name="Larimer F."/>
            <person name="Land M."/>
            <person name="Hauser L."/>
            <person name="Kyrpides N."/>
            <person name="Ovchinnikova G."/>
            <person name="Beliaev A.S."/>
            <person name="Richardson P."/>
        </authorList>
    </citation>
    <scope>NUCLEOTIDE SEQUENCE</scope>
    <source>
        <strain evidence="7">2CP-1</strain>
    </source>
</reference>
<dbReference type="EC" id="6.5.1.1" evidence="2"/>
<dbReference type="GO" id="GO:0006281">
    <property type="term" value="P:DNA repair"/>
    <property type="evidence" value="ECO:0007669"/>
    <property type="project" value="InterPro"/>
</dbReference>
<name>B8JDX5_ANAD2</name>
<dbReference type="InterPro" id="IPR044117">
    <property type="entry name" value="OBF_LigC-like"/>
</dbReference>
<evidence type="ECO:0000313" key="8">
    <source>
        <dbReference type="Proteomes" id="UP000007089"/>
    </source>
</evidence>
<dbReference type="PANTHER" id="PTHR45674">
    <property type="entry name" value="DNA LIGASE 1/3 FAMILY MEMBER"/>
    <property type="match status" value="1"/>
</dbReference>
<dbReference type="CDD" id="cd07905">
    <property type="entry name" value="Adenylation_DNA_ligase_LigC"/>
    <property type="match status" value="1"/>
</dbReference>